<sequence length="590" mass="66514">MNVNKSKRFMPIIMAVCVIIGIVIGSFFSNHFGGNRLSIINSGSNRLNNLLHIIDDQYVDPVNIDSLVDKAIPAILAQLDPHSVYISAKDAQEANDDLKGSFAGVGIEFTIRNDTIHVENVIKNGPAERAGILAGDKIVQVNNKNFTGKGVTNEEAMHRLKGPKDTKVEIGVIRFGSKKIHQFTVTRGEIPQKSVTTTYMLNDETGYIRIKDFGETTYPETLIALAKLSQKGFKNLVIDLRDNTGGYLESAVQIANEFLPKNRLIVYTEGRRSPRQDYRSNGNGSYQNIPMVVLVNEGTASAAEIFSGAMQDNDRATIIGRRTFGKGLVQQQIAFPDGSMIRLTIARYYTPSGRCIQKPYSLGDDKDYEEDLLNRYEHGEFFSRDSIKHHGPAYHTRIGRVVYGGGSITPDIFVPEDTTGMTSYFKEAAMSGLIMQYAFTYTDDNRPKLNNFKEMQELADYLDRQKLVDKFASYAASNGLKRRNLLIQKSHKLLQRYINSRIIYNMLDEEAWNEYINQDDPVIRKALEVFRNHAAFPKRPVARPKRAKKPLSKVKVNAKQARPRHKGKIASAPLILRPQYMNTWKEQPHA</sequence>
<feature type="transmembrane region" description="Helical" evidence="7">
    <location>
        <begin position="12"/>
        <end position="32"/>
    </location>
</feature>
<feature type="domain" description="PDZ" evidence="8">
    <location>
        <begin position="99"/>
        <end position="161"/>
    </location>
</feature>
<dbReference type="PANTHER" id="PTHR32060:SF30">
    <property type="entry name" value="CARBOXY-TERMINAL PROCESSING PROTEASE CTPA"/>
    <property type="match status" value="1"/>
</dbReference>
<keyword evidence="3 5" id="KW-0378">Hydrolase</keyword>
<reference evidence="9 10" key="1">
    <citation type="submission" date="2022-06" db="EMBL/GenBank/DDBJ databases">
        <title>A taxonomic note on the genus Prevotella: Description of four novel genera and emended description of the genera Hallella and Xylanibacter.</title>
        <authorList>
            <person name="Hitch T.C.A."/>
        </authorList>
    </citation>
    <scope>NUCLEOTIDE SEQUENCE [LARGE SCALE GENOMIC DNA]</scope>
    <source>
        <strain evidence="9 10">DSM 100619</strain>
    </source>
</reference>
<dbReference type="RefSeq" id="WP_252759750.1">
    <property type="nucleotide sequence ID" value="NZ_JAMXLY010000001.1"/>
</dbReference>
<comment type="caution">
    <text evidence="9">The sequence shown here is derived from an EMBL/GenBank/DDBJ whole genome shotgun (WGS) entry which is preliminary data.</text>
</comment>
<keyword evidence="7" id="KW-1133">Transmembrane helix</keyword>
<proteinExistence type="inferred from homology"/>
<dbReference type="CDD" id="cd07560">
    <property type="entry name" value="Peptidase_S41_CPP"/>
    <property type="match status" value="1"/>
</dbReference>
<dbReference type="InterPro" id="IPR005151">
    <property type="entry name" value="Tail-specific_protease"/>
</dbReference>
<dbReference type="CDD" id="cd06782">
    <property type="entry name" value="cpPDZ_CPP-like"/>
    <property type="match status" value="1"/>
</dbReference>
<organism evidence="9 10">
    <name type="scientific">Segatella cerevisiae</name>
    <dbReference type="NCBI Taxonomy" id="2053716"/>
    <lineage>
        <taxon>Bacteria</taxon>
        <taxon>Pseudomonadati</taxon>
        <taxon>Bacteroidota</taxon>
        <taxon>Bacteroidia</taxon>
        <taxon>Bacteroidales</taxon>
        <taxon>Prevotellaceae</taxon>
        <taxon>Segatella</taxon>
    </lineage>
</organism>
<comment type="similarity">
    <text evidence="1 5">Belongs to the peptidase S41A family.</text>
</comment>
<evidence type="ECO:0000256" key="6">
    <source>
        <dbReference type="SAM" id="MobiDB-lite"/>
    </source>
</evidence>
<dbReference type="InterPro" id="IPR036034">
    <property type="entry name" value="PDZ_sf"/>
</dbReference>
<keyword evidence="7" id="KW-0472">Membrane</keyword>
<evidence type="ECO:0000256" key="2">
    <source>
        <dbReference type="ARBA" id="ARBA00022670"/>
    </source>
</evidence>
<evidence type="ECO:0000256" key="7">
    <source>
        <dbReference type="SAM" id="Phobius"/>
    </source>
</evidence>
<dbReference type="InterPro" id="IPR004447">
    <property type="entry name" value="Peptidase_S41A"/>
</dbReference>
<keyword evidence="10" id="KW-1185">Reference proteome</keyword>
<dbReference type="PANTHER" id="PTHR32060">
    <property type="entry name" value="TAIL-SPECIFIC PROTEASE"/>
    <property type="match status" value="1"/>
</dbReference>
<evidence type="ECO:0000256" key="4">
    <source>
        <dbReference type="ARBA" id="ARBA00022825"/>
    </source>
</evidence>
<evidence type="ECO:0000259" key="8">
    <source>
        <dbReference type="PROSITE" id="PS50106"/>
    </source>
</evidence>
<evidence type="ECO:0000256" key="3">
    <source>
        <dbReference type="ARBA" id="ARBA00022801"/>
    </source>
</evidence>
<dbReference type="Gene3D" id="2.30.42.10">
    <property type="match status" value="1"/>
</dbReference>
<dbReference type="Pfam" id="PF03572">
    <property type="entry name" value="Peptidase_S41"/>
    <property type="match status" value="1"/>
</dbReference>
<dbReference type="Gene3D" id="3.30.750.44">
    <property type="match status" value="1"/>
</dbReference>
<keyword evidence="4 5" id="KW-0720">Serine protease</keyword>
<dbReference type="EMBL" id="JAMXLY010000001">
    <property type="protein sequence ID" value="MCO6024352.1"/>
    <property type="molecule type" value="Genomic_DNA"/>
</dbReference>
<feature type="region of interest" description="Disordered" evidence="6">
    <location>
        <begin position="540"/>
        <end position="567"/>
    </location>
</feature>
<dbReference type="Proteomes" id="UP001204015">
    <property type="component" value="Unassembled WGS sequence"/>
</dbReference>
<dbReference type="Gene3D" id="3.90.226.10">
    <property type="entry name" value="2-enoyl-CoA Hydratase, Chain A, domain 1"/>
    <property type="match status" value="1"/>
</dbReference>
<evidence type="ECO:0000256" key="1">
    <source>
        <dbReference type="ARBA" id="ARBA00009179"/>
    </source>
</evidence>
<keyword evidence="2 5" id="KW-0645">Protease</keyword>
<dbReference type="SUPFAM" id="SSF50156">
    <property type="entry name" value="PDZ domain-like"/>
    <property type="match status" value="1"/>
</dbReference>
<evidence type="ECO:0000313" key="9">
    <source>
        <dbReference type="EMBL" id="MCO6024352.1"/>
    </source>
</evidence>
<dbReference type="PROSITE" id="PS50106">
    <property type="entry name" value="PDZ"/>
    <property type="match status" value="1"/>
</dbReference>
<dbReference type="Pfam" id="PF00595">
    <property type="entry name" value="PDZ"/>
    <property type="match status" value="1"/>
</dbReference>
<dbReference type="SMART" id="SM00228">
    <property type="entry name" value="PDZ"/>
    <property type="match status" value="1"/>
</dbReference>
<gene>
    <name evidence="9" type="ORF">NG821_00580</name>
</gene>
<feature type="compositionally biased region" description="Basic residues" evidence="6">
    <location>
        <begin position="540"/>
        <end position="552"/>
    </location>
</feature>
<keyword evidence="7" id="KW-0812">Transmembrane</keyword>
<dbReference type="InterPro" id="IPR029045">
    <property type="entry name" value="ClpP/crotonase-like_dom_sf"/>
</dbReference>
<protein>
    <submittedName>
        <fullName evidence="9">S41 family peptidase</fullName>
    </submittedName>
</protein>
<evidence type="ECO:0000256" key="5">
    <source>
        <dbReference type="RuleBase" id="RU004404"/>
    </source>
</evidence>
<dbReference type="InterPro" id="IPR001478">
    <property type="entry name" value="PDZ"/>
</dbReference>
<evidence type="ECO:0000313" key="10">
    <source>
        <dbReference type="Proteomes" id="UP001204015"/>
    </source>
</evidence>
<name>A0ABT1BTF2_9BACT</name>
<accession>A0ABT1BTF2</accession>
<dbReference type="NCBIfam" id="TIGR00225">
    <property type="entry name" value="prc"/>
    <property type="match status" value="1"/>
</dbReference>
<dbReference type="SUPFAM" id="SSF52096">
    <property type="entry name" value="ClpP/crotonase"/>
    <property type="match status" value="1"/>
</dbReference>
<dbReference type="SMART" id="SM00245">
    <property type="entry name" value="TSPc"/>
    <property type="match status" value="1"/>
</dbReference>